<organism evidence="1 2">
    <name type="scientific">Clostridium innocuum</name>
    <dbReference type="NCBI Taxonomy" id="1522"/>
    <lineage>
        <taxon>Bacteria</taxon>
        <taxon>Bacillati</taxon>
        <taxon>Bacillota</taxon>
        <taxon>Clostridia</taxon>
        <taxon>Eubacteriales</taxon>
        <taxon>Clostridiaceae</taxon>
        <taxon>Clostridium</taxon>
    </lineage>
</organism>
<reference evidence="1 2" key="1">
    <citation type="submission" date="2018-08" db="EMBL/GenBank/DDBJ databases">
        <title>A genome reference for cultivated species of the human gut microbiota.</title>
        <authorList>
            <person name="Zou Y."/>
            <person name="Xue W."/>
            <person name="Luo G."/>
        </authorList>
    </citation>
    <scope>NUCLEOTIDE SEQUENCE [LARGE SCALE GENOMIC DNA]</scope>
    <source>
        <strain evidence="1 2">OF01-2LB</strain>
    </source>
</reference>
<protein>
    <submittedName>
        <fullName evidence="1">Uncharacterized protein</fullName>
    </submittedName>
</protein>
<comment type="caution">
    <text evidence="1">The sequence shown here is derived from an EMBL/GenBank/DDBJ whole genome shotgun (WGS) entry which is preliminary data.</text>
</comment>
<dbReference type="Proteomes" id="UP000260025">
    <property type="component" value="Unassembled WGS sequence"/>
</dbReference>
<dbReference type="AlphaFoldDB" id="A0A3E2VDR8"/>
<sequence length="81" mass="9178">MSLFFLSDSNNAAAFASSLYRRDTISVYSGISAYPENRYATANDSQTELFLMFYIAAYLLYSVCEQLDFLACLRAKNHGKH</sequence>
<gene>
    <name evidence="1" type="ORF">DXA38_21675</name>
</gene>
<name>A0A3E2VDR8_CLOIN</name>
<evidence type="ECO:0000313" key="2">
    <source>
        <dbReference type="Proteomes" id="UP000260025"/>
    </source>
</evidence>
<evidence type="ECO:0000313" key="1">
    <source>
        <dbReference type="EMBL" id="RGC08730.1"/>
    </source>
</evidence>
<accession>A0A3E2VDR8</accession>
<proteinExistence type="predicted"/>
<dbReference type="EMBL" id="QVEV01000068">
    <property type="protein sequence ID" value="RGC08730.1"/>
    <property type="molecule type" value="Genomic_DNA"/>
</dbReference>